<evidence type="ECO:0000256" key="1">
    <source>
        <dbReference type="ARBA" id="ARBA00004141"/>
    </source>
</evidence>
<name>A0ABP8YFY9_9MICO</name>
<keyword evidence="7" id="KW-1185">Reference proteome</keyword>
<gene>
    <name evidence="6" type="ORF">GCM10023216_18760</name>
</gene>
<evidence type="ECO:0000313" key="7">
    <source>
        <dbReference type="Proteomes" id="UP001500956"/>
    </source>
</evidence>
<protein>
    <recommendedName>
        <fullName evidence="8">C4-dicarboxylate transporter/malic acid transport protein</fullName>
    </recommendedName>
</protein>
<dbReference type="Proteomes" id="UP001500956">
    <property type="component" value="Unassembled WGS sequence"/>
</dbReference>
<dbReference type="PANTHER" id="PTHR37955:SF1">
    <property type="entry name" value="DEP DOMAIN-CONTAINING PROTEIN"/>
    <property type="match status" value="1"/>
</dbReference>
<feature type="transmembrane region" description="Helical" evidence="5">
    <location>
        <begin position="18"/>
        <end position="39"/>
    </location>
</feature>
<organism evidence="6 7">
    <name type="scientific">Isoptericola chiayiensis</name>
    <dbReference type="NCBI Taxonomy" id="579446"/>
    <lineage>
        <taxon>Bacteria</taxon>
        <taxon>Bacillati</taxon>
        <taxon>Actinomycetota</taxon>
        <taxon>Actinomycetes</taxon>
        <taxon>Micrococcales</taxon>
        <taxon>Promicromonosporaceae</taxon>
        <taxon>Isoptericola</taxon>
    </lineage>
</organism>
<evidence type="ECO:0000256" key="3">
    <source>
        <dbReference type="ARBA" id="ARBA00022989"/>
    </source>
</evidence>
<feature type="transmembrane region" description="Helical" evidence="5">
    <location>
        <begin position="45"/>
        <end position="66"/>
    </location>
</feature>
<dbReference type="PANTHER" id="PTHR37955">
    <property type="entry name" value="TELLURITE RESISTANCE PROTEIN TEHA"/>
    <property type="match status" value="1"/>
</dbReference>
<keyword evidence="4 5" id="KW-0472">Membrane</keyword>
<dbReference type="InterPro" id="IPR004695">
    <property type="entry name" value="SLAC1/Mae1/Ssu1/TehA"/>
</dbReference>
<dbReference type="Gene3D" id="1.50.10.150">
    <property type="entry name" value="Voltage-dependent anion channel"/>
    <property type="match status" value="1"/>
</dbReference>
<feature type="transmembrane region" description="Helical" evidence="5">
    <location>
        <begin position="261"/>
        <end position="279"/>
    </location>
</feature>
<accession>A0ABP8YFY9</accession>
<keyword evidence="2 5" id="KW-0812">Transmembrane</keyword>
<feature type="transmembrane region" description="Helical" evidence="5">
    <location>
        <begin position="291"/>
        <end position="315"/>
    </location>
</feature>
<dbReference type="InterPro" id="IPR038665">
    <property type="entry name" value="Voltage-dep_anion_channel_sf"/>
</dbReference>
<reference evidence="7" key="1">
    <citation type="journal article" date="2019" name="Int. J. Syst. Evol. Microbiol.">
        <title>The Global Catalogue of Microorganisms (GCM) 10K type strain sequencing project: providing services to taxonomists for standard genome sequencing and annotation.</title>
        <authorList>
            <consortium name="The Broad Institute Genomics Platform"/>
            <consortium name="The Broad Institute Genome Sequencing Center for Infectious Disease"/>
            <person name="Wu L."/>
            <person name="Ma J."/>
        </authorList>
    </citation>
    <scope>NUCLEOTIDE SEQUENCE [LARGE SCALE GENOMIC DNA]</scope>
    <source>
        <strain evidence="7">JCM 18063</strain>
    </source>
</reference>
<sequence length="323" mass="32855">MTSTVAGLRMVKRVPLNVIGIAFGTAGLAGAWTTAATFLDAPAAVGHVLWAVAAAAWLLISVRYLAGARSVVVVLADLRSPVLGPFGVLYPVVGSLLAAQLAPPLPGVAAAGVRLMALVSVTFGAFFVSSLLTEPRDPAALHGGYLLPTVAATLLTAQSLAAIGQRQWAIGFFAVGILFWALIGSALMLRFATGPPIPEPLVPTLAIFSAPPAVAGNAWWAITDGAPSMVHTVLGAAMVALLLPHMFLVRRYLITKFAIGLWALTFTAAASAGYAVRLLTAAGGGEPAVVAAWAALALATTIVAAVAIGSLRLALASQRSAAQ</sequence>
<dbReference type="EMBL" id="BAABID010000008">
    <property type="protein sequence ID" value="GAA4727809.1"/>
    <property type="molecule type" value="Genomic_DNA"/>
</dbReference>
<feature type="transmembrane region" description="Helical" evidence="5">
    <location>
        <begin position="201"/>
        <end position="222"/>
    </location>
</feature>
<evidence type="ECO:0000256" key="2">
    <source>
        <dbReference type="ARBA" id="ARBA00022692"/>
    </source>
</evidence>
<keyword evidence="3 5" id="KW-1133">Transmembrane helix</keyword>
<feature type="transmembrane region" description="Helical" evidence="5">
    <location>
        <begin position="228"/>
        <end position="249"/>
    </location>
</feature>
<feature type="transmembrane region" description="Helical" evidence="5">
    <location>
        <begin position="78"/>
        <end position="102"/>
    </location>
</feature>
<evidence type="ECO:0000256" key="5">
    <source>
        <dbReference type="SAM" id="Phobius"/>
    </source>
</evidence>
<proteinExistence type="predicted"/>
<evidence type="ECO:0000256" key="4">
    <source>
        <dbReference type="ARBA" id="ARBA00023136"/>
    </source>
</evidence>
<dbReference type="Pfam" id="PF03595">
    <property type="entry name" value="SLAC1"/>
    <property type="match status" value="1"/>
</dbReference>
<comment type="subcellular location">
    <subcellularLocation>
        <location evidence="1">Membrane</location>
        <topology evidence="1">Multi-pass membrane protein</topology>
    </subcellularLocation>
</comment>
<dbReference type="InterPro" id="IPR052951">
    <property type="entry name" value="Tellurite_res_ion_channel"/>
</dbReference>
<dbReference type="RefSeq" id="WP_172149838.1">
    <property type="nucleotide sequence ID" value="NZ_BAABID010000008.1"/>
</dbReference>
<feature type="transmembrane region" description="Helical" evidence="5">
    <location>
        <begin position="144"/>
        <end position="163"/>
    </location>
</feature>
<feature type="transmembrane region" description="Helical" evidence="5">
    <location>
        <begin position="169"/>
        <end position="189"/>
    </location>
</feature>
<feature type="transmembrane region" description="Helical" evidence="5">
    <location>
        <begin position="108"/>
        <end position="132"/>
    </location>
</feature>
<comment type="caution">
    <text evidence="6">The sequence shown here is derived from an EMBL/GenBank/DDBJ whole genome shotgun (WGS) entry which is preliminary data.</text>
</comment>
<evidence type="ECO:0008006" key="8">
    <source>
        <dbReference type="Google" id="ProtNLM"/>
    </source>
</evidence>
<evidence type="ECO:0000313" key="6">
    <source>
        <dbReference type="EMBL" id="GAA4727809.1"/>
    </source>
</evidence>